<name>A0A9P5ZLI2_PLEER</name>
<sequence>MGAGRGISGQPPPSQSARACNLTRWSGFCIPRAVSCYFLAAPFLPSFLRRCAALRGLFSLDPVRLTAAPYIVCAVSKRLDDGATVHLTSIHGLLSFLVLRGFLSPTHLIVVKKPRTCYFVFVERR</sequence>
<protein>
    <submittedName>
        <fullName evidence="1">Uncharacterized protein</fullName>
    </submittedName>
</protein>
<gene>
    <name evidence="1" type="ORF">BDN71DRAFT_301026</name>
</gene>
<dbReference type="Proteomes" id="UP000807025">
    <property type="component" value="Unassembled WGS sequence"/>
</dbReference>
<proteinExistence type="predicted"/>
<evidence type="ECO:0000313" key="2">
    <source>
        <dbReference type="Proteomes" id="UP000807025"/>
    </source>
</evidence>
<reference evidence="1" key="1">
    <citation type="submission" date="2020-11" db="EMBL/GenBank/DDBJ databases">
        <authorList>
            <consortium name="DOE Joint Genome Institute"/>
            <person name="Ahrendt S."/>
            <person name="Riley R."/>
            <person name="Andreopoulos W."/>
            <person name="Labutti K."/>
            <person name="Pangilinan J."/>
            <person name="Ruiz-Duenas F.J."/>
            <person name="Barrasa J.M."/>
            <person name="Sanchez-Garcia M."/>
            <person name="Camarero S."/>
            <person name="Miyauchi S."/>
            <person name="Serrano A."/>
            <person name="Linde D."/>
            <person name="Babiker R."/>
            <person name="Drula E."/>
            <person name="Ayuso-Fernandez I."/>
            <person name="Pacheco R."/>
            <person name="Padilla G."/>
            <person name="Ferreira P."/>
            <person name="Barriuso J."/>
            <person name="Kellner H."/>
            <person name="Castanera R."/>
            <person name="Alfaro M."/>
            <person name="Ramirez L."/>
            <person name="Pisabarro A.G."/>
            <person name="Kuo A."/>
            <person name="Tritt A."/>
            <person name="Lipzen A."/>
            <person name="He G."/>
            <person name="Yan M."/>
            <person name="Ng V."/>
            <person name="Cullen D."/>
            <person name="Martin F."/>
            <person name="Rosso M.-N."/>
            <person name="Henrissat B."/>
            <person name="Hibbett D."/>
            <person name="Martinez A.T."/>
            <person name="Grigoriev I.V."/>
        </authorList>
    </citation>
    <scope>NUCLEOTIDE SEQUENCE</scope>
    <source>
        <strain evidence="1">ATCC 90797</strain>
    </source>
</reference>
<dbReference type="EMBL" id="MU154669">
    <property type="protein sequence ID" value="KAF9489485.1"/>
    <property type="molecule type" value="Genomic_DNA"/>
</dbReference>
<evidence type="ECO:0000313" key="1">
    <source>
        <dbReference type="EMBL" id="KAF9489485.1"/>
    </source>
</evidence>
<dbReference type="AlphaFoldDB" id="A0A9P5ZLI2"/>
<comment type="caution">
    <text evidence="1">The sequence shown here is derived from an EMBL/GenBank/DDBJ whole genome shotgun (WGS) entry which is preliminary data.</text>
</comment>
<keyword evidence="2" id="KW-1185">Reference proteome</keyword>
<accession>A0A9P5ZLI2</accession>
<organism evidence="1 2">
    <name type="scientific">Pleurotus eryngii</name>
    <name type="common">Boletus of the steppes</name>
    <dbReference type="NCBI Taxonomy" id="5323"/>
    <lineage>
        <taxon>Eukaryota</taxon>
        <taxon>Fungi</taxon>
        <taxon>Dikarya</taxon>
        <taxon>Basidiomycota</taxon>
        <taxon>Agaricomycotina</taxon>
        <taxon>Agaricomycetes</taxon>
        <taxon>Agaricomycetidae</taxon>
        <taxon>Agaricales</taxon>
        <taxon>Pleurotineae</taxon>
        <taxon>Pleurotaceae</taxon>
        <taxon>Pleurotus</taxon>
    </lineage>
</organism>